<proteinExistence type="predicted"/>
<keyword evidence="1" id="KW-0732">Signal</keyword>
<dbReference type="AlphaFoldDB" id="A0A9Q1EFD7"/>
<keyword evidence="3" id="KW-1185">Reference proteome</keyword>
<gene>
    <name evidence="2" type="ORF">SKAU_G00367690</name>
</gene>
<feature type="signal peptide" evidence="1">
    <location>
        <begin position="1"/>
        <end position="30"/>
    </location>
</feature>
<organism evidence="2 3">
    <name type="scientific">Synaphobranchus kaupii</name>
    <name type="common">Kaup's arrowtooth eel</name>
    <dbReference type="NCBI Taxonomy" id="118154"/>
    <lineage>
        <taxon>Eukaryota</taxon>
        <taxon>Metazoa</taxon>
        <taxon>Chordata</taxon>
        <taxon>Craniata</taxon>
        <taxon>Vertebrata</taxon>
        <taxon>Euteleostomi</taxon>
        <taxon>Actinopterygii</taxon>
        <taxon>Neopterygii</taxon>
        <taxon>Teleostei</taxon>
        <taxon>Anguilliformes</taxon>
        <taxon>Synaphobranchidae</taxon>
        <taxon>Synaphobranchus</taxon>
    </lineage>
</organism>
<name>A0A9Q1EFD7_SYNKA</name>
<accession>A0A9Q1EFD7</accession>
<protein>
    <submittedName>
        <fullName evidence="2">Uncharacterized protein</fullName>
    </submittedName>
</protein>
<evidence type="ECO:0000313" key="2">
    <source>
        <dbReference type="EMBL" id="KAJ8337803.1"/>
    </source>
</evidence>
<comment type="caution">
    <text evidence="2">The sequence shown here is derived from an EMBL/GenBank/DDBJ whole genome shotgun (WGS) entry which is preliminary data.</text>
</comment>
<feature type="chain" id="PRO_5040278109" evidence="1">
    <location>
        <begin position="31"/>
        <end position="70"/>
    </location>
</feature>
<sequence length="70" mass="7945">MRWPGRWKQNMVMTPGAFWLAVAVSPGASGERRLRAADLPAVEKTKHVTEGYIFSVYHYDTMHPAQQGEQ</sequence>
<dbReference type="Proteomes" id="UP001152622">
    <property type="component" value="Chromosome 18"/>
</dbReference>
<reference evidence="2" key="1">
    <citation type="journal article" date="2023" name="Science">
        <title>Genome structures resolve the early diversification of teleost fishes.</title>
        <authorList>
            <person name="Parey E."/>
            <person name="Louis A."/>
            <person name="Montfort J."/>
            <person name="Bouchez O."/>
            <person name="Roques C."/>
            <person name="Iampietro C."/>
            <person name="Lluch J."/>
            <person name="Castinel A."/>
            <person name="Donnadieu C."/>
            <person name="Desvignes T."/>
            <person name="Floi Bucao C."/>
            <person name="Jouanno E."/>
            <person name="Wen M."/>
            <person name="Mejri S."/>
            <person name="Dirks R."/>
            <person name="Jansen H."/>
            <person name="Henkel C."/>
            <person name="Chen W.J."/>
            <person name="Zahm M."/>
            <person name="Cabau C."/>
            <person name="Klopp C."/>
            <person name="Thompson A.W."/>
            <person name="Robinson-Rechavi M."/>
            <person name="Braasch I."/>
            <person name="Lecointre G."/>
            <person name="Bobe J."/>
            <person name="Postlethwait J.H."/>
            <person name="Berthelot C."/>
            <person name="Roest Crollius H."/>
            <person name="Guiguen Y."/>
        </authorList>
    </citation>
    <scope>NUCLEOTIDE SEQUENCE</scope>
    <source>
        <strain evidence="2">WJC10195</strain>
    </source>
</reference>
<dbReference type="EMBL" id="JAINUF010000018">
    <property type="protein sequence ID" value="KAJ8337803.1"/>
    <property type="molecule type" value="Genomic_DNA"/>
</dbReference>
<evidence type="ECO:0000256" key="1">
    <source>
        <dbReference type="SAM" id="SignalP"/>
    </source>
</evidence>
<evidence type="ECO:0000313" key="3">
    <source>
        <dbReference type="Proteomes" id="UP001152622"/>
    </source>
</evidence>